<feature type="region of interest" description="Disordered" evidence="1">
    <location>
        <begin position="483"/>
        <end position="522"/>
    </location>
</feature>
<accession>A0A0M9FPC9</accession>
<feature type="region of interest" description="Disordered" evidence="1">
    <location>
        <begin position="682"/>
        <end position="748"/>
    </location>
</feature>
<feature type="region of interest" description="Disordered" evidence="1">
    <location>
        <begin position="958"/>
        <end position="1004"/>
    </location>
</feature>
<feature type="compositionally biased region" description="Polar residues" evidence="1">
    <location>
        <begin position="816"/>
        <end position="826"/>
    </location>
</feature>
<feature type="region of interest" description="Disordered" evidence="1">
    <location>
        <begin position="646"/>
        <end position="670"/>
    </location>
</feature>
<comment type="caution">
    <text evidence="2">The sequence shown here is derived from an EMBL/GenBank/DDBJ whole genome shotgun (WGS) entry which is preliminary data.</text>
</comment>
<reference evidence="2 3" key="1">
    <citation type="submission" date="2015-07" db="EMBL/GenBank/DDBJ databases">
        <title>High-quality genome of monoxenous trypanosomatid Leptomonas pyrrhocoris.</title>
        <authorList>
            <person name="Flegontov P."/>
            <person name="Butenko A."/>
            <person name="Firsov S."/>
            <person name="Vlcek C."/>
            <person name="Logacheva M.D."/>
            <person name="Field M."/>
            <person name="Filatov D."/>
            <person name="Flegontova O."/>
            <person name="Gerasimov E."/>
            <person name="Jackson A.P."/>
            <person name="Kelly S."/>
            <person name="Opperdoes F."/>
            <person name="O'Reilly A."/>
            <person name="Votypka J."/>
            <person name="Yurchenko V."/>
            <person name="Lukes J."/>
        </authorList>
    </citation>
    <scope>NUCLEOTIDE SEQUENCE [LARGE SCALE GENOMIC DNA]</scope>
    <source>
        <strain evidence="2">H10</strain>
    </source>
</reference>
<feature type="compositionally biased region" description="Low complexity" evidence="1">
    <location>
        <begin position="337"/>
        <end position="346"/>
    </location>
</feature>
<evidence type="ECO:0000313" key="2">
    <source>
        <dbReference type="EMBL" id="KPA73350.1"/>
    </source>
</evidence>
<feature type="region of interest" description="Disordered" evidence="1">
    <location>
        <begin position="240"/>
        <end position="261"/>
    </location>
</feature>
<dbReference type="OrthoDB" id="273921at2759"/>
<dbReference type="AlphaFoldDB" id="A0A0M9FPC9"/>
<dbReference type="RefSeq" id="XP_015651789.1">
    <property type="nucleotide sequence ID" value="XM_015809579.1"/>
</dbReference>
<evidence type="ECO:0000313" key="3">
    <source>
        <dbReference type="Proteomes" id="UP000037923"/>
    </source>
</evidence>
<organism evidence="2 3">
    <name type="scientific">Leptomonas pyrrhocoris</name>
    <name type="common">Firebug parasite</name>
    <dbReference type="NCBI Taxonomy" id="157538"/>
    <lineage>
        <taxon>Eukaryota</taxon>
        <taxon>Discoba</taxon>
        <taxon>Euglenozoa</taxon>
        <taxon>Kinetoplastea</taxon>
        <taxon>Metakinetoplastina</taxon>
        <taxon>Trypanosomatida</taxon>
        <taxon>Trypanosomatidae</taxon>
        <taxon>Leishmaniinae</taxon>
        <taxon>Leptomonas</taxon>
    </lineage>
</organism>
<sequence length="1004" mass="106096">MLSIRDIATSADDSDALQTSLQELQRRRQAKQQQRRLQRDRDADLAEADEPFGPTQELAYSREVLHAWTRWYPKLRSAVAALAAASSHSTPPPLQDTSATAAASSDTCSSFLNDDLHALRSPFSVADTIRRAYPPLWAIPAGTIPAAYYADTAFMADTSPSASAAASTAVFHHGTTNGNAADVTDCQHHHAHAGRAGGSPSSNAMTDFSRRRCPVHILREALQLPSALSVSTATAATQSAVVTPSLSPPAPAPATTPTTTPLPVWASSSTSSVSSAPLTAAGAAPLPSQQLLRPLQRILARWPPGKSASPKVSAVLRSINIEARKREQWNAHVQKLQQQSSSSSGSNCNQDTISTRHGKPAGDQAAQTSLASSALANTSVSNSMHSNILGDAPLVALSEDANGRALYWPAHITNTRAVFTGAACLRDDFQGLGLLQQYERFDVVLALALTSPMQLVVDVVYAIDETSEGFGLSIAPVVKWNEGGGDGAGHDGESAGSSAHRPPPPQAAPRWPSGESAEAAAADNDTKCPLLLPSTLPSVLSDLNYAFQPATSLPRSTTTTIATAVDEPVTAVLRRNTLSSAPLSAYDILAGPVSQSHSIVLLRPTPEVVCASRARALQELELRWKLLRQALLDRLVAYEEEPAFPVRSSAEDEGGETAGPPAVQLPNADDYESPFIDRCAVQDGDLPEEPAGAAMLTEDEMRQQTRLPELQGRRKRKRKPLPTQSTHRHQEEDGGHPSVSWSPTSPQLSAAAASTAAVSTSTYSPQPDTPALITFAPQVSSAPPPHLFSEEKLKSGSGGVQGYASSSRARHRQDVSAPTKQPRTPSDPQPAQMINLSNPTSTGVSTSYLSVVEGSHVLSAAVRAAVARQTELEDAIRRHQKPVAAPRGALPRLSVAAPSPVVVVVSSQRGTATAAAAAKPRPPAATDPRGHHPQRQHDCPVAVAHVRFHPAVFCSVRRPADDDDDGPGAVGVGHGGITRDNARKRFSEAAPPPRRRPAPPPQES</sequence>
<protein>
    <submittedName>
        <fullName evidence="2">Uncharacterized protein</fullName>
    </submittedName>
</protein>
<feature type="compositionally biased region" description="Polar residues" evidence="1">
    <location>
        <begin position="832"/>
        <end position="842"/>
    </location>
</feature>
<dbReference type="EMBL" id="LGTL01000037">
    <property type="protein sequence ID" value="KPA73350.1"/>
    <property type="molecule type" value="Genomic_DNA"/>
</dbReference>
<dbReference type="VEuPathDB" id="TriTrypDB:LpyrH10_37_0120"/>
<proteinExistence type="predicted"/>
<feature type="region of interest" description="Disordered" evidence="1">
    <location>
        <begin position="776"/>
        <end position="842"/>
    </location>
</feature>
<feature type="region of interest" description="Disordered" evidence="1">
    <location>
        <begin position="913"/>
        <end position="936"/>
    </location>
</feature>
<dbReference type="GeneID" id="26910189"/>
<dbReference type="Proteomes" id="UP000037923">
    <property type="component" value="Unassembled WGS sequence"/>
</dbReference>
<gene>
    <name evidence="2" type="ORF">ABB37_09907</name>
</gene>
<name>A0A0M9FPC9_LEPPY</name>
<evidence type="ECO:0000256" key="1">
    <source>
        <dbReference type="SAM" id="MobiDB-lite"/>
    </source>
</evidence>
<feature type="region of interest" description="Disordered" evidence="1">
    <location>
        <begin position="330"/>
        <end position="368"/>
    </location>
</feature>
<feature type="compositionally biased region" description="Basic residues" evidence="1">
    <location>
        <begin position="27"/>
        <end position="36"/>
    </location>
</feature>
<feature type="region of interest" description="Disordered" evidence="1">
    <location>
        <begin position="27"/>
        <end position="50"/>
    </location>
</feature>
<keyword evidence="3" id="KW-1185">Reference proteome</keyword>